<accession>A0ACC1IVN8</accession>
<dbReference type="Proteomes" id="UP001150581">
    <property type="component" value="Unassembled WGS sequence"/>
</dbReference>
<dbReference type="EMBL" id="JANBPG010000016">
    <property type="protein sequence ID" value="KAJ1901748.1"/>
    <property type="molecule type" value="Genomic_DNA"/>
</dbReference>
<gene>
    <name evidence="1" type="ORF">LPJ66_000529</name>
</gene>
<sequence length="613" mass="66362">MEHTNVAAAASTASATDAIREHIHSPLTAISRLFETHKGAAATDAGSESDDPHAFSKAVQEHFKGVFSSAKAVERIPVLDQTGDRPKPEFGTLVRFRCMVQDPSYGEELHMSVAHLVNASTGETKQIFSQYTDVDYVLEDGWEIDYSSANNLFTEKEVAYCVSVPGQSEWAQLGSTAFLDSALGSLAISSDESGDASAGPATKYPLKGQKHSAALVKFYAPSTAPKVSSLIDVVGIYELVYSSRDQHGEGADENAQWPCVHSIFHTGVSLDSLVPGLPTIVAGEFADRRNMCVSHLASVLGGDDLAAHYLVLHLLSKTVAVQDTKVGKFSLNLIGFPTTSKDAETSSVSGGFALSNLSTKRVGDALALLLPRCVEIPFELKLLNETPFLPNAESGDLHSGALQLAAGTQIVCDETCLHEGTLGERGVRNLHALQTTILDQTVTYVYPFQPIDMATNLRVLVLSSGKSILQNDCDVYLSEPTVQFLAGIGEDSVDDLKPLDPMHTEQLRQYLEHARQLEFGVPKDISDRISEEYADLRRKAHERSEKMMTQAELALVVTVAKLVSIGKGETELNWDSWKEACALEERRNERNARFLAKKAARASPSAEAADGAQ</sequence>
<keyword evidence="2" id="KW-1185">Reference proteome</keyword>
<organism evidence="1 2">
    <name type="scientific">Kickxella alabastrina</name>
    <dbReference type="NCBI Taxonomy" id="61397"/>
    <lineage>
        <taxon>Eukaryota</taxon>
        <taxon>Fungi</taxon>
        <taxon>Fungi incertae sedis</taxon>
        <taxon>Zoopagomycota</taxon>
        <taxon>Kickxellomycotina</taxon>
        <taxon>Kickxellomycetes</taxon>
        <taxon>Kickxellales</taxon>
        <taxon>Kickxellaceae</taxon>
        <taxon>Kickxella</taxon>
    </lineage>
</organism>
<evidence type="ECO:0000313" key="1">
    <source>
        <dbReference type="EMBL" id="KAJ1901748.1"/>
    </source>
</evidence>
<reference evidence="1" key="1">
    <citation type="submission" date="2022-07" db="EMBL/GenBank/DDBJ databases">
        <title>Phylogenomic reconstructions and comparative analyses of Kickxellomycotina fungi.</title>
        <authorList>
            <person name="Reynolds N.K."/>
            <person name="Stajich J.E."/>
            <person name="Barry K."/>
            <person name="Grigoriev I.V."/>
            <person name="Crous P."/>
            <person name="Smith M.E."/>
        </authorList>
    </citation>
    <scope>NUCLEOTIDE SEQUENCE</scope>
    <source>
        <strain evidence="1">Benny 63K</strain>
    </source>
</reference>
<comment type="caution">
    <text evidence="1">The sequence shown here is derived from an EMBL/GenBank/DDBJ whole genome shotgun (WGS) entry which is preliminary data.</text>
</comment>
<proteinExistence type="predicted"/>
<protein>
    <submittedName>
        <fullName evidence="1">Uncharacterized protein</fullName>
    </submittedName>
</protein>
<name>A0ACC1IVN8_9FUNG</name>
<evidence type="ECO:0000313" key="2">
    <source>
        <dbReference type="Proteomes" id="UP001150581"/>
    </source>
</evidence>